<evidence type="ECO:0000256" key="1">
    <source>
        <dbReference type="SAM" id="MobiDB-lite"/>
    </source>
</evidence>
<gene>
    <name evidence="2" type="ORF">PoB_001942300</name>
</gene>
<feature type="region of interest" description="Disordered" evidence="1">
    <location>
        <begin position="71"/>
        <end position="154"/>
    </location>
</feature>
<comment type="caution">
    <text evidence="2">The sequence shown here is derived from an EMBL/GenBank/DDBJ whole genome shotgun (WGS) entry which is preliminary data.</text>
</comment>
<dbReference type="EMBL" id="BLXT01002301">
    <property type="protein sequence ID" value="GFN92917.1"/>
    <property type="molecule type" value="Genomic_DNA"/>
</dbReference>
<dbReference type="Proteomes" id="UP000735302">
    <property type="component" value="Unassembled WGS sequence"/>
</dbReference>
<sequence length="154" mass="17513">MERSTLPTVYSGSSLGRPGLMRSNVTLSRPLDKSVQNILSPTLTDIEARRQSIIEGSFCKHYFLDYDEWSPSKETEPIQSENLEAEESSRQGETNLRKTVSKLEPFKPTPQKVRIEFTPAPSVRPSTTRSHRKDFAQQTRPPRHTAHPAYNAML</sequence>
<name>A0AAV3ZEN6_9GAST</name>
<protein>
    <submittedName>
        <fullName evidence="2">Uncharacterized protein</fullName>
    </submittedName>
</protein>
<evidence type="ECO:0000313" key="2">
    <source>
        <dbReference type="EMBL" id="GFN92917.1"/>
    </source>
</evidence>
<accession>A0AAV3ZEN6</accession>
<proteinExistence type="predicted"/>
<dbReference type="AlphaFoldDB" id="A0AAV3ZEN6"/>
<evidence type="ECO:0000313" key="3">
    <source>
        <dbReference type="Proteomes" id="UP000735302"/>
    </source>
</evidence>
<reference evidence="2 3" key="1">
    <citation type="journal article" date="2021" name="Elife">
        <title>Chloroplast acquisition without the gene transfer in kleptoplastic sea slugs, Plakobranchus ocellatus.</title>
        <authorList>
            <person name="Maeda T."/>
            <person name="Takahashi S."/>
            <person name="Yoshida T."/>
            <person name="Shimamura S."/>
            <person name="Takaki Y."/>
            <person name="Nagai Y."/>
            <person name="Toyoda A."/>
            <person name="Suzuki Y."/>
            <person name="Arimoto A."/>
            <person name="Ishii H."/>
            <person name="Satoh N."/>
            <person name="Nishiyama T."/>
            <person name="Hasebe M."/>
            <person name="Maruyama T."/>
            <person name="Minagawa J."/>
            <person name="Obokata J."/>
            <person name="Shigenobu S."/>
        </authorList>
    </citation>
    <scope>NUCLEOTIDE SEQUENCE [LARGE SCALE GENOMIC DNA]</scope>
</reference>
<keyword evidence="3" id="KW-1185">Reference proteome</keyword>
<organism evidence="2 3">
    <name type="scientific">Plakobranchus ocellatus</name>
    <dbReference type="NCBI Taxonomy" id="259542"/>
    <lineage>
        <taxon>Eukaryota</taxon>
        <taxon>Metazoa</taxon>
        <taxon>Spiralia</taxon>
        <taxon>Lophotrochozoa</taxon>
        <taxon>Mollusca</taxon>
        <taxon>Gastropoda</taxon>
        <taxon>Heterobranchia</taxon>
        <taxon>Euthyneura</taxon>
        <taxon>Panpulmonata</taxon>
        <taxon>Sacoglossa</taxon>
        <taxon>Placobranchoidea</taxon>
        <taxon>Plakobranchidae</taxon>
        <taxon>Plakobranchus</taxon>
    </lineage>
</organism>